<accession>A0A9P5NT31</accession>
<feature type="transmembrane region" description="Helical" evidence="1">
    <location>
        <begin position="179"/>
        <end position="202"/>
    </location>
</feature>
<proteinExistence type="predicted"/>
<dbReference type="OrthoDB" id="2637653at2759"/>
<dbReference type="Pfam" id="PF20151">
    <property type="entry name" value="DUF6533"/>
    <property type="match status" value="1"/>
</dbReference>
<dbReference type="Proteomes" id="UP000724874">
    <property type="component" value="Unassembled WGS sequence"/>
</dbReference>
<reference evidence="3" key="1">
    <citation type="submission" date="2020-11" db="EMBL/GenBank/DDBJ databases">
        <authorList>
            <consortium name="DOE Joint Genome Institute"/>
            <person name="Ahrendt S."/>
            <person name="Riley R."/>
            <person name="Andreopoulos W."/>
            <person name="LaButti K."/>
            <person name="Pangilinan J."/>
            <person name="Ruiz-duenas F.J."/>
            <person name="Barrasa J.M."/>
            <person name="Sanchez-Garcia M."/>
            <person name="Camarero S."/>
            <person name="Miyauchi S."/>
            <person name="Serrano A."/>
            <person name="Linde D."/>
            <person name="Babiker R."/>
            <person name="Drula E."/>
            <person name="Ayuso-Fernandez I."/>
            <person name="Pacheco R."/>
            <person name="Padilla G."/>
            <person name="Ferreira P."/>
            <person name="Barriuso J."/>
            <person name="Kellner H."/>
            <person name="Castanera R."/>
            <person name="Alfaro M."/>
            <person name="Ramirez L."/>
            <person name="Pisabarro A.G."/>
            <person name="Kuo A."/>
            <person name="Tritt A."/>
            <person name="Lipzen A."/>
            <person name="He G."/>
            <person name="Yan M."/>
            <person name="Ng V."/>
            <person name="Cullen D."/>
            <person name="Martin F."/>
            <person name="Rosso M.-N."/>
            <person name="Henrissat B."/>
            <person name="Hibbett D."/>
            <person name="Martinez A.T."/>
            <person name="Grigoriev I.V."/>
        </authorList>
    </citation>
    <scope>NUCLEOTIDE SEQUENCE</scope>
    <source>
        <strain evidence="3">AH 44721</strain>
    </source>
</reference>
<feature type="transmembrane region" description="Helical" evidence="1">
    <location>
        <begin position="138"/>
        <end position="159"/>
    </location>
</feature>
<keyword evidence="1" id="KW-0812">Transmembrane</keyword>
<feature type="transmembrane region" description="Helical" evidence="1">
    <location>
        <begin position="107"/>
        <end position="126"/>
    </location>
</feature>
<gene>
    <name evidence="3" type="ORF">CPB84DRAFT_673932</name>
</gene>
<feature type="transmembrane region" description="Helical" evidence="1">
    <location>
        <begin position="223"/>
        <end position="242"/>
    </location>
</feature>
<keyword evidence="4" id="KW-1185">Reference proteome</keyword>
<protein>
    <recommendedName>
        <fullName evidence="2">DUF6533 domain-containing protein</fullName>
    </recommendedName>
</protein>
<feature type="transmembrane region" description="Helical" evidence="1">
    <location>
        <begin position="68"/>
        <end position="87"/>
    </location>
</feature>
<comment type="caution">
    <text evidence="3">The sequence shown here is derived from an EMBL/GenBank/DDBJ whole genome shotgun (WGS) entry which is preliminary data.</text>
</comment>
<organism evidence="3 4">
    <name type="scientific">Gymnopilus junonius</name>
    <name type="common">Spectacular rustgill mushroom</name>
    <name type="synonym">Gymnopilus spectabilis subsp. junonius</name>
    <dbReference type="NCBI Taxonomy" id="109634"/>
    <lineage>
        <taxon>Eukaryota</taxon>
        <taxon>Fungi</taxon>
        <taxon>Dikarya</taxon>
        <taxon>Basidiomycota</taxon>
        <taxon>Agaricomycotina</taxon>
        <taxon>Agaricomycetes</taxon>
        <taxon>Agaricomycetidae</taxon>
        <taxon>Agaricales</taxon>
        <taxon>Agaricineae</taxon>
        <taxon>Hymenogastraceae</taxon>
        <taxon>Gymnopilus</taxon>
    </lineage>
</organism>
<sequence length="347" mass="39057">MSALLFWSRANVSQPFYSPYRSEGVAAGAQAVNRSSVAALTFLLWDILITMDDEVKYIWSRAWSYTKCIYFFVRYLPVMVQISILFIGTELTPHFHFTPHDCYIWQIYQGVAASSVVVTVDTVLILRIHALYHGHLAIRRVVGVFFLLEIVGMVVGLALSLPGVTFDNLCLVVHVPGPLILYGASSIVFQSFLFSLTVYKYMQAARSGWGDVPLIILLMRDGTWAFFLLFVVYVGQIGLYALPKDKDPFAGVLFGWLLTAFSFSGYRILINLNHLAENTNGSQNRTSNIHRTDTNIQFSTQIFDSQRQTYAQGESYELTPFSLRGRDSRTGGRTFETSQISTLSLGK</sequence>
<name>A0A9P5NT31_GYMJU</name>
<dbReference type="AlphaFoldDB" id="A0A9P5NT31"/>
<dbReference type="EMBL" id="JADNYJ010000026">
    <property type="protein sequence ID" value="KAF8904436.1"/>
    <property type="molecule type" value="Genomic_DNA"/>
</dbReference>
<dbReference type="InterPro" id="IPR045340">
    <property type="entry name" value="DUF6533"/>
</dbReference>
<evidence type="ECO:0000313" key="3">
    <source>
        <dbReference type="EMBL" id="KAF8904436.1"/>
    </source>
</evidence>
<keyword evidence="1" id="KW-0472">Membrane</keyword>
<evidence type="ECO:0000259" key="2">
    <source>
        <dbReference type="Pfam" id="PF20151"/>
    </source>
</evidence>
<feature type="transmembrane region" description="Helical" evidence="1">
    <location>
        <begin position="248"/>
        <end position="269"/>
    </location>
</feature>
<evidence type="ECO:0000256" key="1">
    <source>
        <dbReference type="SAM" id="Phobius"/>
    </source>
</evidence>
<keyword evidence="1" id="KW-1133">Transmembrane helix</keyword>
<feature type="domain" description="DUF6533" evidence="2">
    <location>
        <begin position="36"/>
        <end position="78"/>
    </location>
</feature>
<evidence type="ECO:0000313" key="4">
    <source>
        <dbReference type="Proteomes" id="UP000724874"/>
    </source>
</evidence>